<proteinExistence type="predicted"/>
<keyword evidence="1" id="KW-1133">Transmembrane helix</keyword>
<keyword evidence="1" id="KW-0812">Transmembrane</keyword>
<keyword evidence="3" id="KW-1185">Reference proteome</keyword>
<evidence type="ECO:0000313" key="2">
    <source>
        <dbReference type="EMBL" id="MCI50383.1"/>
    </source>
</evidence>
<sequence>CYWLVSVLVVCVVAGFVRWLVSFGSCVVLACLLLDSAFSVLVVAWCFGPYAFCSESMCVLLGGGGCDGPEVGWWWL</sequence>
<organism evidence="2 3">
    <name type="scientific">Trifolium medium</name>
    <dbReference type="NCBI Taxonomy" id="97028"/>
    <lineage>
        <taxon>Eukaryota</taxon>
        <taxon>Viridiplantae</taxon>
        <taxon>Streptophyta</taxon>
        <taxon>Embryophyta</taxon>
        <taxon>Tracheophyta</taxon>
        <taxon>Spermatophyta</taxon>
        <taxon>Magnoliopsida</taxon>
        <taxon>eudicotyledons</taxon>
        <taxon>Gunneridae</taxon>
        <taxon>Pentapetalae</taxon>
        <taxon>rosids</taxon>
        <taxon>fabids</taxon>
        <taxon>Fabales</taxon>
        <taxon>Fabaceae</taxon>
        <taxon>Papilionoideae</taxon>
        <taxon>50 kb inversion clade</taxon>
        <taxon>NPAAA clade</taxon>
        <taxon>Hologalegina</taxon>
        <taxon>IRL clade</taxon>
        <taxon>Trifolieae</taxon>
        <taxon>Trifolium</taxon>
    </lineage>
</organism>
<dbReference type="AlphaFoldDB" id="A0A392SNC0"/>
<evidence type="ECO:0000256" key="1">
    <source>
        <dbReference type="SAM" id="Phobius"/>
    </source>
</evidence>
<reference evidence="2 3" key="1">
    <citation type="journal article" date="2018" name="Front. Plant Sci.">
        <title>Red Clover (Trifolium pratense) and Zigzag Clover (T. medium) - A Picture of Genomic Similarities and Differences.</title>
        <authorList>
            <person name="Dluhosova J."/>
            <person name="Istvanek J."/>
            <person name="Nedelnik J."/>
            <person name="Repkova J."/>
        </authorList>
    </citation>
    <scope>NUCLEOTIDE SEQUENCE [LARGE SCALE GENOMIC DNA]</scope>
    <source>
        <strain evidence="3">cv. 10/8</strain>
        <tissue evidence="2">Leaf</tissue>
    </source>
</reference>
<accession>A0A392SNC0</accession>
<dbReference type="Proteomes" id="UP000265520">
    <property type="component" value="Unassembled WGS sequence"/>
</dbReference>
<name>A0A392SNC0_9FABA</name>
<evidence type="ECO:0000313" key="3">
    <source>
        <dbReference type="Proteomes" id="UP000265520"/>
    </source>
</evidence>
<feature type="transmembrane region" description="Helical" evidence="1">
    <location>
        <begin position="20"/>
        <end position="47"/>
    </location>
</feature>
<dbReference type="EMBL" id="LXQA010415715">
    <property type="protein sequence ID" value="MCI50383.1"/>
    <property type="molecule type" value="Genomic_DNA"/>
</dbReference>
<comment type="caution">
    <text evidence="2">The sequence shown here is derived from an EMBL/GenBank/DDBJ whole genome shotgun (WGS) entry which is preliminary data.</text>
</comment>
<keyword evidence="1" id="KW-0472">Membrane</keyword>
<feature type="non-terminal residue" evidence="2">
    <location>
        <position position="1"/>
    </location>
</feature>
<protein>
    <submittedName>
        <fullName evidence="2">Uncharacterized protein</fullName>
    </submittedName>
</protein>